<evidence type="ECO:0000313" key="6">
    <source>
        <dbReference type="Proteomes" id="UP000192342"/>
    </source>
</evidence>
<dbReference type="SUPFAM" id="SSF56300">
    <property type="entry name" value="Metallo-dependent phosphatases"/>
    <property type="match status" value="1"/>
</dbReference>
<dbReference type="InterPro" id="IPR015914">
    <property type="entry name" value="PAPs_N"/>
</dbReference>
<dbReference type="InterPro" id="IPR029052">
    <property type="entry name" value="Metallo-depent_PP-like"/>
</dbReference>
<keyword evidence="5" id="KW-0378">Hydrolase</keyword>
<dbReference type="PANTHER" id="PTHR45867">
    <property type="entry name" value="PURPLE ACID PHOSPHATASE"/>
    <property type="match status" value="1"/>
</dbReference>
<dbReference type="Pfam" id="PF00149">
    <property type="entry name" value="Metallophos"/>
    <property type="match status" value="1"/>
</dbReference>
<feature type="domain" description="Calcineurin-like phosphoesterase" evidence="3">
    <location>
        <begin position="157"/>
        <end position="362"/>
    </location>
</feature>
<evidence type="ECO:0000256" key="2">
    <source>
        <dbReference type="SAM" id="MobiDB-lite"/>
    </source>
</evidence>
<evidence type="ECO:0000259" key="4">
    <source>
        <dbReference type="Pfam" id="PF16656"/>
    </source>
</evidence>
<dbReference type="EMBL" id="AQQV01000002">
    <property type="protein sequence ID" value="ORE86938.1"/>
    <property type="molecule type" value="Genomic_DNA"/>
</dbReference>
<gene>
    <name evidence="5" type="ORF">ATO7_07862</name>
</gene>
<accession>A0A1Y1SD60</accession>
<dbReference type="STRING" id="1317117.ATO7_07862"/>
<dbReference type="PANTHER" id="PTHR45867:SF3">
    <property type="entry name" value="ACID PHOSPHATASE TYPE 7"/>
    <property type="match status" value="1"/>
</dbReference>
<dbReference type="Proteomes" id="UP000192342">
    <property type="component" value="Unassembled WGS sequence"/>
</dbReference>
<reference evidence="5 6" key="1">
    <citation type="submission" date="2013-04" db="EMBL/GenBank/DDBJ databases">
        <title>Oceanococcus atlanticus 22II-S10r2 Genome Sequencing.</title>
        <authorList>
            <person name="Lai Q."/>
            <person name="Li G."/>
            <person name="Shao Z."/>
        </authorList>
    </citation>
    <scope>NUCLEOTIDE SEQUENCE [LARGE SCALE GENOMIC DNA]</scope>
    <source>
        <strain evidence="5 6">22II-S10r2</strain>
    </source>
</reference>
<dbReference type="PROSITE" id="PS51257">
    <property type="entry name" value="PROKAR_LIPOPROTEIN"/>
    <property type="match status" value="1"/>
</dbReference>
<evidence type="ECO:0000259" key="3">
    <source>
        <dbReference type="Pfam" id="PF00149"/>
    </source>
</evidence>
<dbReference type="Gene3D" id="3.60.21.10">
    <property type="match status" value="1"/>
</dbReference>
<sequence>MRQWIVMVMLLSLAGCQGGRESLSASLPALSDDDQPPALSVPPLQGFLVNPYLQNPGPHHMTVMFEPEDSARGDTMAVEYRVLGSTAWSAVSATPESINRLNLDAGTDQGQTVYAARLNGLDSNTTYEYRVITAAGATPPMRFKSWPQAGDGVSQGRFIVISDIQGNNPDWLTRVFEHGVIRRDCDGDVLTCVERFAGIIITGDLVDDGDNITQWREEYFAVGDSLFRYLPQLMIIGNHDYALSNYLYYAAPPGNGSAGHAEEWYQVDYLNFRFLGMQSNLTVQSGATQLLEQELFFRKALADTRSDQSVNYLFMGIHAPCKSELWIPGESLQVCHFVEALERFSADTGIISGHLFGHTHGYSRGQSRDAAHLWMNAASAGGRIDDWGDYAQADYDEFESTWDEYGYSILEFSTRGAPWIRTERRTGGDDHADYADAFEPSSDRDALTIGGDNQPPHTPQARSPGARVNSADVLLQAAYTDPDGDSLLEAHWQLRRASQRYDQAILDLWGNETRARNEWFREDLNAGISVDAWRVAYLPNGVYCWRVRFRDEHWAWSPFSDDHCFVVEAAAPSANLIINGDAEAGIEGWQVERGRLEALNSLSALPALLRAPPALCASILPTQGAHWFALGGCVDTLEDSDAFDYSVASQSVDLSALQLPPDSLLVLDLALRNASKWDVPSARLQVLDAQGQTLATAKPIINQSGQWLRQRTSLAIPHTATTARVELTGLRQDGLEGDAFFDDIRLFSVSGGAISTPLPKLSPGNGMAIKPKKDIPALRIN</sequence>
<name>A0A1Y1SD60_9GAMM</name>
<dbReference type="InterPro" id="IPR004843">
    <property type="entry name" value="Calcineurin-like_PHP"/>
</dbReference>
<dbReference type="InterPro" id="IPR003961">
    <property type="entry name" value="FN3_dom"/>
</dbReference>
<protein>
    <submittedName>
        <fullName evidence="5">Phosphohydrolase</fullName>
    </submittedName>
</protein>
<keyword evidence="1" id="KW-0732">Signal</keyword>
<dbReference type="GO" id="GO:0046872">
    <property type="term" value="F:metal ion binding"/>
    <property type="evidence" value="ECO:0007669"/>
    <property type="project" value="InterPro"/>
</dbReference>
<evidence type="ECO:0000313" key="5">
    <source>
        <dbReference type="EMBL" id="ORE86938.1"/>
    </source>
</evidence>
<feature type="domain" description="Purple acid phosphatase N-terminal" evidence="4">
    <location>
        <begin position="53"/>
        <end position="144"/>
    </location>
</feature>
<feature type="region of interest" description="Disordered" evidence="2">
    <location>
        <begin position="443"/>
        <end position="467"/>
    </location>
</feature>
<comment type="caution">
    <text evidence="5">The sequence shown here is derived from an EMBL/GenBank/DDBJ whole genome shotgun (WGS) entry which is preliminary data.</text>
</comment>
<dbReference type="SUPFAM" id="SSF49363">
    <property type="entry name" value="Purple acid phosphatase, N-terminal domain"/>
    <property type="match status" value="1"/>
</dbReference>
<proteinExistence type="predicted"/>
<dbReference type="GO" id="GO:0003993">
    <property type="term" value="F:acid phosphatase activity"/>
    <property type="evidence" value="ECO:0007669"/>
    <property type="project" value="InterPro"/>
</dbReference>
<evidence type="ECO:0000256" key="1">
    <source>
        <dbReference type="ARBA" id="ARBA00022729"/>
    </source>
</evidence>
<dbReference type="Pfam" id="PF16656">
    <property type="entry name" value="Pur_ac_phosph_N"/>
    <property type="match status" value="1"/>
</dbReference>
<dbReference type="AlphaFoldDB" id="A0A1Y1SD60"/>
<dbReference type="CDD" id="cd00063">
    <property type="entry name" value="FN3"/>
    <property type="match status" value="1"/>
</dbReference>
<dbReference type="RefSeq" id="WP_083561154.1">
    <property type="nucleotide sequence ID" value="NZ_AQQV01000002.1"/>
</dbReference>
<keyword evidence="6" id="KW-1185">Reference proteome</keyword>
<organism evidence="5 6">
    <name type="scientific">Oceanococcus atlanticus</name>
    <dbReference type="NCBI Taxonomy" id="1317117"/>
    <lineage>
        <taxon>Bacteria</taxon>
        <taxon>Pseudomonadati</taxon>
        <taxon>Pseudomonadota</taxon>
        <taxon>Gammaproteobacteria</taxon>
        <taxon>Chromatiales</taxon>
        <taxon>Oceanococcaceae</taxon>
        <taxon>Oceanococcus</taxon>
    </lineage>
</organism>
<dbReference type="InterPro" id="IPR008963">
    <property type="entry name" value="Purple_acid_Pase-like_N"/>
</dbReference>
<dbReference type="OrthoDB" id="9809781at2"/>